<evidence type="ECO:0000256" key="8">
    <source>
        <dbReference type="SAM" id="Phobius"/>
    </source>
</evidence>
<dbReference type="Pfam" id="PF01731">
    <property type="entry name" value="Arylesterase"/>
    <property type="match status" value="1"/>
</dbReference>
<feature type="binding site" evidence="6">
    <location>
        <position position="113"/>
    </location>
    <ligand>
        <name>Ca(2+)</name>
        <dbReference type="ChEBI" id="CHEBI:29108"/>
        <label>1</label>
        <note>catalytic</note>
    </ligand>
</feature>
<feature type="binding site" evidence="6">
    <location>
        <position position="50"/>
    </location>
    <ligand>
        <name>Ca(2+)</name>
        <dbReference type="ChEBI" id="CHEBI:29108"/>
        <label>1</label>
        <note>catalytic</note>
    </ligand>
</feature>
<dbReference type="GO" id="GO:0004064">
    <property type="term" value="F:arylesterase activity"/>
    <property type="evidence" value="ECO:0007669"/>
    <property type="project" value="InterPro"/>
</dbReference>
<dbReference type="GO" id="GO:0046872">
    <property type="term" value="F:metal ion binding"/>
    <property type="evidence" value="ECO:0007669"/>
    <property type="project" value="UniProtKB-KW"/>
</dbReference>
<comment type="cofactor">
    <cofactor evidence="6">
        <name>Ca(2+)</name>
        <dbReference type="ChEBI" id="CHEBI:29108"/>
    </cofactor>
    <text evidence="6">Binds 2 calcium ions per subunit.</text>
</comment>
<evidence type="ECO:0000256" key="5">
    <source>
        <dbReference type="PIRSR" id="PIRSR602640-1"/>
    </source>
</evidence>
<name>A0A7I4XRH6_HAECO</name>
<dbReference type="InterPro" id="IPR002640">
    <property type="entry name" value="Arylesterase"/>
</dbReference>
<dbReference type="InterPro" id="IPR011042">
    <property type="entry name" value="6-blade_b-propeller_TolB-like"/>
</dbReference>
<dbReference type="AlphaFoldDB" id="A0A7I4XRH6"/>
<evidence type="ECO:0000256" key="1">
    <source>
        <dbReference type="ARBA" id="ARBA00008595"/>
    </source>
</evidence>
<keyword evidence="9" id="KW-1185">Reference proteome</keyword>
<organism evidence="9 10">
    <name type="scientific">Haemonchus contortus</name>
    <name type="common">Barber pole worm</name>
    <dbReference type="NCBI Taxonomy" id="6289"/>
    <lineage>
        <taxon>Eukaryota</taxon>
        <taxon>Metazoa</taxon>
        <taxon>Ecdysozoa</taxon>
        <taxon>Nematoda</taxon>
        <taxon>Chromadorea</taxon>
        <taxon>Rhabditida</taxon>
        <taxon>Rhabditina</taxon>
        <taxon>Rhabditomorpha</taxon>
        <taxon>Strongyloidea</taxon>
        <taxon>Trichostrongylidae</taxon>
        <taxon>Haemonchus</taxon>
    </lineage>
</organism>
<proteinExistence type="inferred from homology"/>
<keyword evidence="6" id="KW-0479">Metal-binding</keyword>
<feature type="binding site" evidence="6">
    <location>
        <position position="268"/>
    </location>
    <ligand>
        <name>Ca(2+)</name>
        <dbReference type="ChEBI" id="CHEBI:29108"/>
        <label>1</label>
        <note>catalytic</note>
    </ligand>
</feature>
<evidence type="ECO:0000256" key="2">
    <source>
        <dbReference type="ARBA" id="ARBA00022801"/>
    </source>
</evidence>
<dbReference type="WBParaSite" id="HCON_00001260-00001">
    <property type="protein sequence ID" value="HCON_00001260-00001"/>
    <property type="gene ID" value="HCON_00001260"/>
</dbReference>
<evidence type="ECO:0000256" key="3">
    <source>
        <dbReference type="ARBA" id="ARBA00023157"/>
    </source>
</evidence>
<feature type="disulfide bond" description="In form B" evidence="7">
    <location>
        <begin position="39"/>
        <end position="356"/>
    </location>
</feature>
<sequence>MFRTIVFTTILIAIAGYVFNIMLALDINKRVYNHRPGACRKIEGVQYGAEDIAVLEEEGIAIITSGIVYLQPRKKEVKGQLFLYDFRQNGTWKVVPLKINGEYDQENFHPHGISHFITAKGARLFVISHTNDFKHSVMVFDWNRQNPLQVDLVRTIKDDKFIRPNDLAAINEESFILTNDGYSQSKFFNLLEILLFYPSGSAVYYDGTTSNFVILKSVSPNGIIFNKERTHAIISHINSETVSVYKLDDNHHKLLHVVDVPILTSADNFCLDKSGAVWVGAHPIMKDALSFLSDFDDTSAIAPSQVLRIVFSKDFKSWEITEPFADDGRLISASSVAAPFGNQLLIGSVCRELVHCYIRPETV</sequence>
<feature type="binding site" evidence="6">
    <location>
        <position position="165"/>
    </location>
    <ligand>
        <name>Ca(2+)</name>
        <dbReference type="ChEBI" id="CHEBI:29108"/>
        <label>1</label>
        <note>catalytic</note>
    </ligand>
</feature>
<comment type="similarity">
    <text evidence="1">Belongs to the paraoxonase family.</text>
</comment>
<feature type="transmembrane region" description="Helical" evidence="8">
    <location>
        <begin position="6"/>
        <end position="25"/>
    </location>
</feature>
<keyword evidence="6" id="KW-0106">Calcium</keyword>
<dbReference type="PANTHER" id="PTHR11799">
    <property type="entry name" value="PARAOXONASE"/>
    <property type="match status" value="1"/>
</dbReference>
<feature type="binding site" evidence="6">
    <location>
        <position position="267"/>
    </location>
    <ligand>
        <name>Ca(2+)</name>
        <dbReference type="ChEBI" id="CHEBI:29108"/>
        <label>1</label>
        <note>catalytic</note>
    </ligand>
</feature>
<evidence type="ECO:0000256" key="6">
    <source>
        <dbReference type="PIRSR" id="PIRSR602640-2"/>
    </source>
</evidence>
<feature type="binding site" evidence="6">
    <location>
        <position position="166"/>
    </location>
    <ligand>
        <name>Ca(2+)</name>
        <dbReference type="ChEBI" id="CHEBI:29108"/>
        <label>1</label>
        <note>catalytic</note>
    </ligand>
</feature>
<keyword evidence="8" id="KW-1133">Transmembrane helix</keyword>
<dbReference type="PANTHER" id="PTHR11799:SF12">
    <property type="entry name" value="PARAOXONASE-RELATED"/>
    <property type="match status" value="1"/>
</dbReference>
<evidence type="ECO:0000313" key="10">
    <source>
        <dbReference type="WBParaSite" id="HCON_00001260-00001"/>
    </source>
</evidence>
<evidence type="ECO:0000313" key="9">
    <source>
        <dbReference type="Proteomes" id="UP000025227"/>
    </source>
</evidence>
<keyword evidence="4" id="KW-0325">Glycoprotein</keyword>
<keyword evidence="3 7" id="KW-1015">Disulfide bond</keyword>
<dbReference type="Proteomes" id="UP000025227">
    <property type="component" value="Unplaced"/>
</dbReference>
<evidence type="ECO:0000256" key="4">
    <source>
        <dbReference type="ARBA" id="ARBA00023180"/>
    </source>
</evidence>
<dbReference type="Gene3D" id="2.120.10.30">
    <property type="entry name" value="TolB, C-terminal domain"/>
    <property type="match status" value="1"/>
</dbReference>
<dbReference type="OMA" id="KHLNCHY"/>
<keyword evidence="8" id="KW-0812">Transmembrane</keyword>
<reference evidence="10" key="1">
    <citation type="submission" date="2020-12" db="UniProtKB">
        <authorList>
            <consortium name="WormBaseParasite"/>
        </authorList>
    </citation>
    <scope>IDENTIFICATION</scope>
    <source>
        <strain evidence="10">MHco3</strain>
    </source>
</reference>
<dbReference type="SUPFAM" id="SSF63829">
    <property type="entry name" value="Calcium-dependent phosphotriesterase"/>
    <property type="match status" value="1"/>
</dbReference>
<feature type="binding site" evidence="6">
    <location>
        <position position="51"/>
    </location>
    <ligand>
        <name>Ca(2+)</name>
        <dbReference type="ChEBI" id="CHEBI:29108"/>
        <label>1</label>
        <note>catalytic</note>
    </ligand>
</feature>
<accession>A0A7I4XRH6</accession>
<protein>
    <submittedName>
        <fullName evidence="10">Arylesterase</fullName>
    </submittedName>
</protein>
<dbReference type="InterPro" id="IPR051288">
    <property type="entry name" value="Serum_paraoxonase/arylesterase"/>
</dbReference>
<feature type="active site" description="Proton acceptor" evidence="5">
    <location>
        <position position="111"/>
    </location>
</feature>
<feature type="binding site" evidence="6">
    <location>
        <position position="221"/>
    </location>
    <ligand>
        <name>Ca(2+)</name>
        <dbReference type="ChEBI" id="CHEBI:29108"/>
        <label>1</label>
        <note>catalytic</note>
    </ligand>
</feature>
<dbReference type="OrthoDB" id="423498at2759"/>
<keyword evidence="2" id="KW-0378">Hydrolase</keyword>
<evidence type="ECO:0000256" key="7">
    <source>
        <dbReference type="PIRSR" id="PIRSR602640-3"/>
    </source>
</evidence>
<keyword evidence="8" id="KW-0472">Membrane</keyword>